<reference evidence="2" key="1">
    <citation type="submission" date="2014-11" db="EMBL/GenBank/DDBJ databases">
        <authorList>
            <person name="Amaro Gonzalez C."/>
        </authorList>
    </citation>
    <scope>NUCLEOTIDE SEQUENCE</scope>
</reference>
<name>A0A0E9UMG6_ANGAN</name>
<dbReference type="AlphaFoldDB" id="A0A0E9UMG6"/>
<dbReference type="EMBL" id="GBXM01041636">
    <property type="protein sequence ID" value="JAH66941.1"/>
    <property type="molecule type" value="Transcribed_RNA"/>
</dbReference>
<organism evidence="2">
    <name type="scientific">Anguilla anguilla</name>
    <name type="common">European freshwater eel</name>
    <name type="synonym">Muraena anguilla</name>
    <dbReference type="NCBI Taxonomy" id="7936"/>
    <lineage>
        <taxon>Eukaryota</taxon>
        <taxon>Metazoa</taxon>
        <taxon>Chordata</taxon>
        <taxon>Craniata</taxon>
        <taxon>Vertebrata</taxon>
        <taxon>Euteleostomi</taxon>
        <taxon>Actinopterygii</taxon>
        <taxon>Neopterygii</taxon>
        <taxon>Teleostei</taxon>
        <taxon>Anguilliformes</taxon>
        <taxon>Anguillidae</taxon>
        <taxon>Anguilla</taxon>
    </lineage>
</organism>
<evidence type="ECO:0000313" key="2">
    <source>
        <dbReference type="EMBL" id="JAH66941.1"/>
    </source>
</evidence>
<reference evidence="2" key="2">
    <citation type="journal article" date="2015" name="Fish Shellfish Immunol.">
        <title>Early steps in the European eel (Anguilla anguilla)-Vibrio vulnificus interaction in the gills: Role of the RtxA13 toxin.</title>
        <authorList>
            <person name="Callol A."/>
            <person name="Pajuelo D."/>
            <person name="Ebbesson L."/>
            <person name="Teles M."/>
            <person name="MacKenzie S."/>
            <person name="Amaro C."/>
        </authorList>
    </citation>
    <scope>NUCLEOTIDE SEQUENCE</scope>
</reference>
<evidence type="ECO:0000256" key="1">
    <source>
        <dbReference type="SAM" id="Phobius"/>
    </source>
</evidence>
<protein>
    <submittedName>
        <fullName evidence="2">Uncharacterized protein</fullName>
    </submittedName>
</protein>
<keyword evidence="1" id="KW-1133">Transmembrane helix</keyword>
<feature type="transmembrane region" description="Helical" evidence="1">
    <location>
        <begin position="16"/>
        <end position="37"/>
    </location>
</feature>
<proteinExistence type="predicted"/>
<accession>A0A0E9UMG6</accession>
<keyword evidence="1" id="KW-0812">Transmembrane</keyword>
<sequence length="41" mass="4866">MDCWEPIRELLCSSEFALGFIHLFICLQICPEGFQFVRQMN</sequence>
<keyword evidence="1" id="KW-0472">Membrane</keyword>